<feature type="non-terminal residue" evidence="1">
    <location>
        <position position="63"/>
    </location>
</feature>
<dbReference type="Proteomes" id="UP000386466">
    <property type="component" value="Unassembled WGS sequence"/>
</dbReference>
<dbReference type="EMBL" id="CAAGRJ010026234">
    <property type="protein sequence ID" value="VFV38614.1"/>
    <property type="molecule type" value="Genomic_DNA"/>
</dbReference>
<evidence type="ECO:0000313" key="1">
    <source>
        <dbReference type="EMBL" id="VFV38614.1"/>
    </source>
</evidence>
<gene>
    <name evidence="1" type="ORF">LYPA_23C001450</name>
</gene>
<accession>A0A485P2S1</accession>
<sequence length="63" mass="6818">MEGRGGEGCCQGNPASGEEAACAPSSHRCVLHSWPTLWLTALQGKEKSLEPLGWKLREGWEGH</sequence>
<proteinExistence type="predicted"/>
<name>A0A485P2S1_LYNPA</name>
<dbReference type="AlphaFoldDB" id="A0A485P2S1"/>
<protein>
    <submittedName>
        <fullName evidence="1">Uncharacterized protein</fullName>
    </submittedName>
</protein>
<keyword evidence="2" id="KW-1185">Reference proteome</keyword>
<organism evidence="1 2">
    <name type="scientific">Lynx pardinus</name>
    <name type="common">Iberian lynx</name>
    <name type="synonym">Felis pardina</name>
    <dbReference type="NCBI Taxonomy" id="191816"/>
    <lineage>
        <taxon>Eukaryota</taxon>
        <taxon>Metazoa</taxon>
        <taxon>Chordata</taxon>
        <taxon>Craniata</taxon>
        <taxon>Vertebrata</taxon>
        <taxon>Euteleostomi</taxon>
        <taxon>Mammalia</taxon>
        <taxon>Eutheria</taxon>
        <taxon>Laurasiatheria</taxon>
        <taxon>Carnivora</taxon>
        <taxon>Feliformia</taxon>
        <taxon>Felidae</taxon>
        <taxon>Felinae</taxon>
        <taxon>Lynx</taxon>
    </lineage>
</organism>
<reference evidence="1 2" key="1">
    <citation type="submission" date="2019-01" db="EMBL/GenBank/DDBJ databases">
        <authorList>
            <person name="Alioto T."/>
            <person name="Alioto T."/>
        </authorList>
    </citation>
    <scope>NUCLEOTIDE SEQUENCE [LARGE SCALE GENOMIC DNA]</scope>
</reference>
<evidence type="ECO:0000313" key="2">
    <source>
        <dbReference type="Proteomes" id="UP000386466"/>
    </source>
</evidence>